<reference evidence="1 2" key="1">
    <citation type="submission" date="2018-11" db="EMBL/GenBank/DDBJ databases">
        <title>Genomic Encyclopedia of Type Strains, Phase IV (KMG-IV): sequencing the most valuable type-strain genomes for metagenomic binning, comparative biology and taxonomic classification.</title>
        <authorList>
            <person name="Goeker M."/>
        </authorList>
    </citation>
    <scope>NUCLEOTIDE SEQUENCE [LARGE SCALE GENOMIC DNA]</scope>
    <source>
        <strain evidence="1 2">DSM 100316</strain>
    </source>
</reference>
<protein>
    <submittedName>
        <fullName evidence="1">Uncharacterized protein</fullName>
    </submittedName>
</protein>
<dbReference type="Proteomes" id="UP000275394">
    <property type="component" value="Unassembled WGS sequence"/>
</dbReference>
<organism evidence="1 2">
    <name type="scientific">Sinobacterium caligoides</name>
    <dbReference type="NCBI Taxonomy" id="933926"/>
    <lineage>
        <taxon>Bacteria</taxon>
        <taxon>Pseudomonadati</taxon>
        <taxon>Pseudomonadota</taxon>
        <taxon>Gammaproteobacteria</taxon>
        <taxon>Cellvibrionales</taxon>
        <taxon>Spongiibacteraceae</taxon>
        <taxon>Sinobacterium</taxon>
    </lineage>
</organism>
<accession>A0A3N2DLH5</accession>
<comment type="caution">
    <text evidence="1">The sequence shown here is derived from an EMBL/GenBank/DDBJ whole genome shotgun (WGS) entry which is preliminary data.</text>
</comment>
<dbReference type="EMBL" id="RKHR01000005">
    <property type="protein sequence ID" value="ROS00205.1"/>
    <property type="molecule type" value="Genomic_DNA"/>
</dbReference>
<keyword evidence="2" id="KW-1185">Reference proteome</keyword>
<proteinExistence type="predicted"/>
<name>A0A3N2DLH5_9GAMM</name>
<evidence type="ECO:0000313" key="1">
    <source>
        <dbReference type="EMBL" id="ROS00205.1"/>
    </source>
</evidence>
<evidence type="ECO:0000313" key="2">
    <source>
        <dbReference type="Proteomes" id="UP000275394"/>
    </source>
</evidence>
<gene>
    <name evidence="1" type="ORF">EDC56_2843</name>
</gene>
<dbReference type="AlphaFoldDB" id="A0A3N2DLH5"/>
<sequence>MQFRTIEQTMLMLVNANYGCFYYPFWKFGANFYK</sequence>